<protein>
    <submittedName>
        <fullName evidence="2">Uncharacterized protein</fullName>
    </submittedName>
</protein>
<evidence type="ECO:0000313" key="2">
    <source>
        <dbReference type="EMBL" id="CAE6396201.1"/>
    </source>
</evidence>
<keyword evidence="1" id="KW-1133">Transmembrane helix</keyword>
<name>A0A8H2WLQ0_9AGAM</name>
<dbReference type="AlphaFoldDB" id="A0A8H2WLQ0"/>
<sequence>MNNPRSMAASWAALLVGGGITFYFVKKDIDQRRKLHHRKPARTTEIKDWYEWVDTSSKPSTSTSDKA</sequence>
<evidence type="ECO:0000256" key="1">
    <source>
        <dbReference type="SAM" id="Phobius"/>
    </source>
</evidence>
<proteinExistence type="predicted"/>
<gene>
    <name evidence="2" type="ORF">RDB_LOCUS49955</name>
</gene>
<feature type="transmembrane region" description="Helical" evidence="1">
    <location>
        <begin position="6"/>
        <end position="25"/>
    </location>
</feature>
<comment type="caution">
    <text evidence="2">The sequence shown here is derived from an EMBL/GenBank/DDBJ whole genome shotgun (WGS) entry which is preliminary data.</text>
</comment>
<keyword evidence="1" id="KW-0472">Membrane</keyword>
<dbReference type="Pfam" id="PF15932">
    <property type="entry name" value="DUF4748"/>
    <property type="match status" value="1"/>
</dbReference>
<organism evidence="2 3">
    <name type="scientific">Rhizoctonia solani</name>
    <dbReference type="NCBI Taxonomy" id="456999"/>
    <lineage>
        <taxon>Eukaryota</taxon>
        <taxon>Fungi</taxon>
        <taxon>Dikarya</taxon>
        <taxon>Basidiomycota</taxon>
        <taxon>Agaricomycotina</taxon>
        <taxon>Agaricomycetes</taxon>
        <taxon>Cantharellales</taxon>
        <taxon>Ceratobasidiaceae</taxon>
        <taxon>Rhizoctonia</taxon>
    </lineage>
</organism>
<reference evidence="2" key="1">
    <citation type="submission" date="2021-01" db="EMBL/GenBank/DDBJ databases">
        <authorList>
            <person name="Kaushik A."/>
        </authorList>
    </citation>
    <scope>NUCLEOTIDE SEQUENCE</scope>
    <source>
        <strain evidence="2">AG1-1C</strain>
    </source>
</reference>
<accession>A0A8H2WLQ0</accession>
<evidence type="ECO:0000313" key="3">
    <source>
        <dbReference type="Proteomes" id="UP000663846"/>
    </source>
</evidence>
<dbReference type="Proteomes" id="UP000663846">
    <property type="component" value="Unassembled WGS sequence"/>
</dbReference>
<dbReference type="EMBL" id="CAJMWS010000299">
    <property type="protein sequence ID" value="CAE6396201.1"/>
    <property type="molecule type" value="Genomic_DNA"/>
</dbReference>
<keyword evidence="1" id="KW-0812">Transmembrane</keyword>
<dbReference type="InterPro" id="IPR031833">
    <property type="entry name" value="DUF4748"/>
</dbReference>